<evidence type="ECO:0000256" key="3">
    <source>
        <dbReference type="ARBA" id="ARBA00017144"/>
    </source>
</evidence>
<evidence type="ECO:0000256" key="6">
    <source>
        <dbReference type="ARBA" id="ARBA00022741"/>
    </source>
</evidence>
<evidence type="ECO:0000256" key="10">
    <source>
        <dbReference type="ARBA" id="ARBA00057735"/>
    </source>
</evidence>
<evidence type="ECO:0000256" key="7">
    <source>
        <dbReference type="ARBA" id="ARBA00022777"/>
    </source>
</evidence>
<comment type="caution">
    <text evidence="13">The sequence shown here is derived from an EMBL/GenBank/DDBJ whole genome shotgun (WGS) entry which is preliminary data.</text>
</comment>
<evidence type="ECO:0000256" key="4">
    <source>
        <dbReference type="ARBA" id="ARBA00022679"/>
    </source>
</evidence>
<dbReference type="GO" id="GO:0006227">
    <property type="term" value="P:dUDP biosynthetic process"/>
    <property type="evidence" value="ECO:0007669"/>
    <property type="project" value="TreeGrafter"/>
</dbReference>
<evidence type="ECO:0000256" key="11">
    <source>
        <dbReference type="HAMAP-Rule" id="MF_00165"/>
    </source>
</evidence>
<keyword evidence="6 11" id="KW-0547">Nucleotide-binding</keyword>
<name>A0A4Q2EHS8_9ACTN</name>
<comment type="similarity">
    <text evidence="1 11">Belongs to the thymidylate kinase family.</text>
</comment>
<keyword evidence="4 11" id="KW-0808">Transferase</keyword>
<dbReference type="GO" id="GO:0006233">
    <property type="term" value="P:dTDP biosynthetic process"/>
    <property type="evidence" value="ECO:0007669"/>
    <property type="project" value="InterPro"/>
</dbReference>
<dbReference type="GO" id="GO:0005829">
    <property type="term" value="C:cytosol"/>
    <property type="evidence" value="ECO:0007669"/>
    <property type="project" value="TreeGrafter"/>
</dbReference>
<keyword evidence="7 11" id="KW-0418">Kinase</keyword>
<dbReference type="Proteomes" id="UP000290624">
    <property type="component" value="Unassembled WGS sequence"/>
</dbReference>
<evidence type="ECO:0000256" key="5">
    <source>
        <dbReference type="ARBA" id="ARBA00022727"/>
    </source>
</evidence>
<gene>
    <name evidence="11 13" type="primary">tmk</name>
    <name evidence="13" type="ORF">C1706_03000</name>
</gene>
<evidence type="ECO:0000256" key="9">
    <source>
        <dbReference type="ARBA" id="ARBA00048743"/>
    </source>
</evidence>
<keyword evidence="14" id="KW-1185">Reference proteome</keyword>
<dbReference type="GO" id="GO:0004798">
    <property type="term" value="F:dTMP kinase activity"/>
    <property type="evidence" value="ECO:0007669"/>
    <property type="project" value="UniProtKB-UniRule"/>
</dbReference>
<dbReference type="OrthoDB" id="9774907at2"/>
<comment type="function">
    <text evidence="10 11">Phosphorylation of dTMP to form dTDP in both de novo and salvage pathways of dTTP synthesis.</text>
</comment>
<comment type="catalytic activity">
    <reaction evidence="9 11">
        <text>dTMP + ATP = dTDP + ADP</text>
        <dbReference type="Rhea" id="RHEA:13517"/>
        <dbReference type="ChEBI" id="CHEBI:30616"/>
        <dbReference type="ChEBI" id="CHEBI:58369"/>
        <dbReference type="ChEBI" id="CHEBI:63528"/>
        <dbReference type="ChEBI" id="CHEBI:456216"/>
        <dbReference type="EC" id="2.7.4.9"/>
    </reaction>
</comment>
<evidence type="ECO:0000256" key="2">
    <source>
        <dbReference type="ARBA" id="ARBA00012980"/>
    </source>
</evidence>
<evidence type="ECO:0000259" key="12">
    <source>
        <dbReference type="Pfam" id="PF02223"/>
    </source>
</evidence>
<dbReference type="PANTHER" id="PTHR10344:SF4">
    <property type="entry name" value="UMP-CMP KINASE 2, MITOCHONDRIAL"/>
    <property type="match status" value="1"/>
</dbReference>
<dbReference type="FunFam" id="3.40.50.300:FF:000225">
    <property type="entry name" value="Thymidylate kinase"/>
    <property type="match status" value="1"/>
</dbReference>
<dbReference type="NCBIfam" id="TIGR00041">
    <property type="entry name" value="DTMP_kinase"/>
    <property type="match status" value="1"/>
</dbReference>
<evidence type="ECO:0000256" key="8">
    <source>
        <dbReference type="ARBA" id="ARBA00022840"/>
    </source>
</evidence>
<dbReference type="InterPro" id="IPR027417">
    <property type="entry name" value="P-loop_NTPase"/>
</dbReference>
<keyword evidence="8 11" id="KW-0067">ATP-binding</keyword>
<feature type="binding site" evidence="11">
    <location>
        <begin position="10"/>
        <end position="17"/>
    </location>
    <ligand>
        <name>ATP</name>
        <dbReference type="ChEBI" id="CHEBI:30616"/>
    </ligand>
</feature>
<feature type="domain" description="Thymidylate kinase-like" evidence="12">
    <location>
        <begin position="8"/>
        <end position="194"/>
    </location>
</feature>
<dbReference type="SUPFAM" id="SSF52540">
    <property type="entry name" value="P-loop containing nucleoside triphosphate hydrolases"/>
    <property type="match status" value="1"/>
</dbReference>
<dbReference type="InterPro" id="IPR018094">
    <property type="entry name" value="Thymidylate_kinase"/>
</dbReference>
<reference evidence="13 14" key="1">
    <citation type="submission" date="2018-01" db="EMBL/GenBank/DDBJ databases">
        <title>Lactibacter flavus gen. nov., sp. nov., a novel bacterium of the family Propionibacteriaceae isolated from raw milk and dairy products.</title>
        <authorList>
            <person name="Wenning M."/>
            <person name="Breitenwieser F."/>
            <person name="Huptas C."/>
            <person name="von Neubeck M."/>
            <person name="Busse H.-J."/>
            <person name="Scherer S."/>
        </authorList>
    </citation>
    <scope>NUCLEOTIDE SEQUENCE [LARGE SCALE GENOMIC DNA]</scope>
    <source>
        <strain evidence="13 14">VG341</strain>
    </source>
</reference>
<dbReference type="InterPro" id="IPR039430">
    <property type="entry name" value="Thymidylate_kin-like_dom"/>
</dbReference>
<evidence type="ECO:0000256" key="1">
    <source>
        <dbReference type="ARBA" id="ARBA00009776"/>
    </source>
</evidence>
<dbReference type="Gene3D" id="3.40.50.300">
    <property type="entry name" value="P-loop containing nucleotide triphosphate hydrolases"/>
    <property type="match status" value="1"/>
</dbReference>
<sequence>MQGRFIVFEGGDGAGKTTQSALLAEWLTGRGRDVVLTREPGEGPVGAKIRAILLDPATGDLSPRAEALLYSADRAHHVDTTIKPALGRGAVVVCDRYIDSTLAYQGAGRTLDLADLEPIAWWAADHLVPDLTILLDLDPVEGLATIGERDRLESADDDFHARTRAHFLRLAERDPGRYLVVDARASITAIQEQIRARFERLESEDPETLQVDRRGALRALFGAETSDVEGTLAP</sequence>
<dbReference type="EC" id="2.7.4.9" evidence="2 11"/>
<dbReference type="HAMAP" id="MF_00165">
    <property type="entry name" value="Thymidylate_kinase"/>
    <property type="match status" value="1"/>
</dbReference>
<dbReference type="AlphaFoldDB" id="A0A4Q2EHS8"/>
<dbReference type="Pfam" id="PF02223">
    <property type="entry name" value="Thymidylate_kin"/>
    <property type="match status" value="1"/>
</dbReference>
<evidence type="ECO:0000313" key="14">
    <source>
        <dbReference type="Proteomes" id="UP000290624"/>
    </source>
</evidence>
<dbReference type="InterPro" id="IPR018095">
    <property type="entry name" value="Thymidylate_kin_CS"/>
</dbReference>
<accession>A0A4Q2EHS8</accession>
<dbReference type="GO" id="GO:0005524">
    <property type="term" value="F:ATP binding"/>
    <property type="evidence" value="ECO:0007669"/>
    <property type="project" value="UniProtKB-UniRule"/>
</dbReference>
<dbReference type="PANTHER" id="PTHR10344">
    <property type="entry name" value="THYMIDYLATE KINASE"/>
    <property type="match status" value="1"/>
</dbReference>
<dbReference type="CDD" id="cd01672">
    <property type="entry name" value="TMPK"/>
    <property type="match status" value="1"/>
</dbReference>
<protein>
    <recommendedName>
        <fullName evidence="3 11">Thymidylate kinase</fullName>
        <ecNumber evidence="2 11">2.7.4.9</ecNumber>
    </recommendedName>
    <alternativeName>
        <fullName evidence="11">dTMP kinase</fullName>
    </alternativeName>
</protein>
<dbReference type="RefSeq" id="WP_129457738.1">
    <property type="nucleotide sequence ID" value="NZ_PPCV01000002.1"/>
</dbReference>
<proteinExistence type="inferred from homology"/>
<evidence type="ECO:0000313" key="13">
    <source>
        <dbReference type="EMBL" id="RXW32869.1"/>
    </source>
</evidence>
<keyword evidence="5 11" id="KW-0545">Nucleotide biosynthesis</keyword>
<dbReference type="PROSITE" id="PS01331">
    <property type="entry name" value="THYMIDYLATE_KINASE"/>
    <property type="match status" value="1"/>
</dbReference>
<dbReference type="GO" id="GO:0006235">
    <property type="term" value="P:dTTP biosynthetic process"/>
    <property type="evidence" value="ECO:0007669"/>
    <property type="project" value="UniProtKB-UniRule"/>
</dbReference>
<dbReference type="EMBL" id="PPCV01000002">
    <property type="protein sequence ID" value="RXW32869.1"/>
    <property type="molecule type" value="Genomic_DNA"/>
</dbReference>
<organism evidence="13 14">
    <name type="scientific">Propioniciclava flava</name>
    <dbReference type="NCBI Taxonomy" id="2072026"/>
    <lineage>
        <taxon>Bacteria</taxon>
        <taxon>Bacillati</taxon>
        <taxon>Actinomycetota</taxon>
        <taxon>Actinomycetes</taxon>
        <taxon>Propionibacteriales</taxon>
        <taxon>Propionibacteriaceae</taxon>
        <taxon>Propioniciclava</taxon>
    </lineage>
</organism>